<dbReference type="Gene3D" id="3.40.50.200">
    <property type="entry name" value="Peptidase S8/S53 domain"/>
    <property type="match status" value="2"/>
</dbReference>
<evidence type="ECO:0000256" key="2">
    <source>
        <dbReference type="ARBA" id="ARBA00022670"/>
    </source>
</evidence>
<evidence type="ECO:0000313" key="9">
    <source>
        <dbReference type="Proteomes" id="UP001597387"/>
    </source>
</evidence>
<dbReference type="EC" id="3.4.-.-" evidence="8"/>
<dbReference type="EMBL" id="JBHUHZ010000001">
    <property type="protein sequence ID" value="MFD2160900.1"/>
    <property type="molecule type" value="Genomic_DNA"/>
</dbReference>
<dbReference type="PROSITE" id="PS51892">
    <property type="entry name" value="SUBTILASE"/>
    <property type="match status" value="1"/>
</dbReference>
<feature type="active site" description="Charge relay system" evidence="5">
    <location>
        <position position="283"/>
    </location>
</feature>
<keyword evidence="2 5" id="KW-0645">Protease</keyword>
<gene>
    <name evidence="8" type="ORF">ACFSJU_00710</name>
</gene>
<dbReference type="Proteomes" id="UP001597387">
    <property type="component" value="Unassembled WGS sequence"/>
</dbReference>
<feature type="signal peptide" evidence="6">
    <location>
        <begin position="1"/>
        <end position="20"/>
    </location>
</feature>
<evidence type="ECO:0000256" key="5">
    <source>
        <dbReference type="PROSITE-ProRule" id="PRU01240"/>
    </source>
</evidence>
<organism evidence="8 9">
    <name type="scientific">Paradesertivirga mongoliensis</name>
    <dbReference type="NCBI Taxonomy" id="2100740"/>
    <lineage>
        <taxon>Bacteria</taxon>
        <taxon>Pseudomonadati</taxon>
        <taxon>Bacteroidota</taxon>
        <taxon>Sphingobacteriia</taxon>
        <taxon>Sphingobacteriales</taxon>
        <taxon>Sphingobacteriaceae</taxon>
        <taxon>Paradesertivirga</taxon>
    </lineage>
</organism>
<dbReference type="PROSITE" id="PS00138">
    <property type="entry name" value="SUBTILASE_SER"/>
    <property type="match status" value="1"/>
</dbReference>
<dbReference type="GO" id="GO:0016787">
    <property type="term" value="F:hydrolase activity"/>
    <property type="evidence" value="ECO:0007669"/>
    <property type="project" value="UniProtKB-KW"/>
</dbReference>
<accession>A0ABW4ZGU2</accession>
<dbReference type="InterPro" id="IPR050131">
    <property type="entry name" value="Peptidase_S8_subtilisin-like"/>
</dbReference>
<keyword evidence="4 5" id="KW-0720">Serine protease</keyword>
<name>A0ABW4ZGU2_9SPHI</name>
<evidence type="ECO:0000256" key="6">
    <source>
        <dbReference type="SAM" id="SignalP"/>
    </source>
</evidence>
<evidence type="ECO:0000259" key="7">
    <source>
        <dbReference type="Pfam" id="PF00082"/>
    </source>
</evidence>
<dbReference type="InterPro" id="IPR034080">
    <property type="entry name" value="Protease_P7-like_dom"/>
</dbReference>
<comment type="caution">
    <text evidence="8">The sequence shown here is derived from an EMBL/GenBank/DDBJ whole genome shotgun (WGS) entry which is preliminary data.</text>
</comment>
<dbReference type="PROSITE" id="PS00137">
    <property type="entry name" value="SUBTILASE_HIS"/>
    <property type="match status" value="1"/>
</dbReference>
<feature type="chain" id="PRO_5046754882" evidence="6">
    <location>
        <begin position="21"/>
        <end position="570"/>
    </location>
</feature>
<evidence type="ECO:0000256" key="3">
    <source>
        <dbReference type="ARBA" id="ARBA00022801"/>
    </source>
</evidence>
<comment type="similarity">
    <text evidence="1 5">Belongs to the peptidase S8 family.</text>
</comment>
<keyword evidence="6" id="KW-0732">Signal</keyword>
<dbReference type="PANTHER" id="PTHR43806:SF11">
    <property type="entry name" value="CEREVISIN-RELATED"/>
    <property type="match status" value="1"/>
</dbReference>
<dbReference type="RefSeq" id="WP_255902301.1">
    <property type="nucleotide sequence ID" value="NZ_JAFMZO010000002.1"/>
</dbReference>
<evidence type="ECO:0000256" key="1">
    <source>
        <dbReference type="ARBA" id="ARBA00011073"/>
    </source>
</evidence>
<keyword evidence="9" id="KW-1185">Reference proteome</keyword>
<dbReference type="PRINTS" id="PR00723">
    <property type="entry name" value="SUBTILISIN"/>
</dbReference>
<sequence>MNLLKKIILIASFVPFTLLAQDQKDKPKPNWQNLDLERDGVMGISTEKAYELLKGKKGSPVIVAVIDGGVDEEHEDLKSVIWKNSGEIAGNNTDDDKNGYADDVFGWNFIGSSIGNIQHDNLEVVRLVRKWQDKYSSVVNSTPLSDEERKEFSQYKKMITDFMTRLDNARRGYESLSVIKKTTEEIVAKLNKPAPTLKDFERYKSANEMESKVLKVIKSEMKKKNDYKLFKEDIDDTYKYYSSQVNYHLNMDFDPRDSVKDNYGNAFERFYGNADITGPDAEHGTHVAGIIGAVRDNNLGIKGVADNVRIMGIRAVPDGDERDKDVANSIRYAVDNGAKVINMSFGKAYVWNKASVDSAVKYAESKDVLLVHAAGNEAKNTDFATNYPNRIYGEITAVERPVLAGTGTIPGFGRPPVVGRVLQDTVKDKRFDMPSAKNWIEVGASGWKNDDELVANFSNYGKRTVDVFAPGVQINSTVPGSKYEPNDGTSMASPVVAGLAALIRSYYPSLTAVQVKDVIMRSVTKVNQKVKIKEDGASKKVKLDEISISGGVVNAYNAIQLASQMSTASL</sequence>
<dbReference type="PANTHER" id="PTHR43806">
    <property type="entry name" value="PEPTIDASE S8"/>
    <property type="match status" value="1"/>
</dbReference>
<dbReference type="SUPFAM" id="SSF52743">
    <property type="entry name" value="Subtilisin-like"/>
    <property type="match status" value="1"/>
</dbReference>
<dbReference type="InterPro" id="IPR015500">
    <property type="entry name" value="Peptidase_S8_subtilisin-rel"/>
</dbReference>
<evidence type="ECO:0000313" key="8">
    <source>
        <dbReference type="EMBL" id="MFD2160900.1"/>
    </source>
</evidence>
<dbReference type="Pfam" id="PF00082">
    <property type="entry name" value="Peptidase_S8"/>
    <property type="match status" value="1"/>
</dbReference>
<evidence type="ECO:0000256" key="4">
    <source>
        <dbReference type="ARBA" id="ARBA00022825"/>
    </source>
</evidence>
<dbReference type="InterPro" id="IPR036852">
    <property type="entry name" value="Peptidase_S8/S53_dom_sf"/>
</dbReference>
<reference evidence="9" key="1">
    <citation type="journal article" date="2019" name="Int. J. Syst. Evol. Microbiol.">
        <title>The Global Catalogue of Microorganisms (GCM) 10K type strain sequencing project: providing services to taxonomists for standard genome sequencing and annotation.</title>
        <authorList>
            <consortium name="The Broad Institute Genomics Platform"/>
            <consortium name="The Broad Institute Genome Sequencing Center for Infectious Disease"/>
            <person name="Wu L."/>
            <person name="Ma J."/>
        </authorList>
    </citation>
    <scope>NUCLEOTIDE SEQUENCE [LARGE SCALE GENOMIC DNA]</scope>
    <source>
        <strain evidence="9">KCTC 42217</strain>
    </source>
</reference>
<feature type="domain" description="Peptidase S8/S53" evidence="7">
    <location>
        <begin position="59"/>
        <end position="528"/>
    </location>
</feature>
<feature type="active site" description="Charge relay system" evidence="5">
    <location>
        <position position="67"/>
    </location>
</feature>
<proteinExistence type="inferred from homology"/>
<keyword evidence="3 5" id="KW-0378">Hydrolase</keyword>
<protein>
    <submittedName>
        <fullName evidence="8">S8 family peptidase</fullName>
        <ecNumber evidence="8">3.4.-.-</ecNumber>
    </submittedName>
</protein>
<dbReference type="InterPro" id="IPR022398">
    <property type="entry name" value="Peptidase_S8_His-AS"/>
</dbReference>
<dbReference type="InterPro" id="IPR023828">
    <property type="entry name" value="Peptidase_S8_Ser-AS"/>
</dbReference>
<dbReference type="InterPro" id="IPR000209">
    <property type="entry name" value="Peptidase_S8/S53_dom"/>
</dbReference>
<feature type="active site" description="Charge relay system" evidence="5">
    <location>
        <position position="490"/>
    </location>
</feature>
<dbReference type="CDD" id="cd07483">
    <property type="entry name" value="Peptidases_S8_Subtilisin_Novo-like"/>
    <property type="match status" value="1"/>
</dbReference>